<protein>
    <submittedName>
        <fullName evidence="5">HTH-type transcriptional repressor YvoA</fullName>
    </submittedName>
</protein>
<evidence type="ECO:0000256" key="1">
    <source>
        <dbReference type="ARBA" id="ARBA00023015"/>
    </source>
</evidence>
<dbReference type="Gene3D" id="3.40.1410.10">
    <property type="entry name" value="Chorismate lyase-like"/>
    <property type="match status" value="1"/>
</dbReference>
<keyword evidence="6" id="KW-1185">Reference proteome</keyword>
<dbReference type="FunFam" id="1.10.10.10:FF:000079">
    <property type="entry name" value="GntR family transcriptional regulator"/>
    <property type="match status" value="1"/>
</dbReference>
<organism evidence="5 6">
    <name type="scientific">Atribacter laminatus</name>
    <dbReference type="NCBI Taxonomy" id="2847778"/>
    <lineage>
        <taxon>Bacteria</taxon>
        <taxon>Pseudomonadati</taxon>
        <taxon>Atribacterota</taxon>
        <taxon>Atribacteria</taxon>
        <taxon>Atribacterales</taxon>
        <taxon>Atribacteraceae</taxon>
        <taxon>Atribacter</taxon>
    </lineage>
</organism>
<dbReference type="GO" id="GO:0003677">
    <property type="term" value="F:DNA binding"/>
    <property type="evidence" value="ECO:0007669"/>
    <property type="project" value="UniProtKB-KW"/>
</dbReference>
<dbReference type="EMBL" id="CP065383">
    <property type="protein sequence ID" value="QPM69105.1"/>
    <property type="molecule type" value="Genomic_DNA"/>
</dbReference>
<dbReference type="SUPFAM" id="SSF46785">
    <property type="entry name" value="Winged helix' DNA-binding domain"/>
    <property type="match status" value="1"/>
</dbReference>
<dbReference type="PANTHER" id="PTHR44846">
    <property type="entry name" value="MANNOSYL-D-GLYCERATE TRANSPORT/METABOLISM SYSTEM REPRESSOR MNGR-RELATED"/>
    <property type="match status" value="1"/>
</dbReference>
<dbReference type="GO" id="GO:0045892">
    <property type="term" value="P:negative regulation of DNA-templated transcription"/>
    <property type="evidence" value="ECO:0007669"/>
    <property type="project" value="TreeGrafter"/>
</dbReference>
<dbReference type="RefSeq" id="WP_218111587.1">
    <property type="nucleotide sequence ID" value="NZ_CP065383.1"/>
</dbReference>
<gene>
    <name evidence="5" type="primary">yvoA_6</name>
    <name evidence="5" type="ORF">RT761_02333</name>
</gene>
<dbReference type="InterPro" id="IPR036388">
    <property type="entry name" value="WH-like_DNA-bd_sf"/>
</dbReference>
<dbReference type="CDD" id="cd07377">
    <property type="entry name" value="WHTH_GntR"/>
    <property type="match status" value="1"/>
</dbReference>
<dbReference type="AlphaFoldDB" id="A0A7T1F3W3"/>
<dbReference type="KEGG" id="alam:RT761_02333"/>
<dbReference type="Pfam" id="PF07702">
    <property type="entry name" value="UTRA"/>
    <property type="match status" value="1"/>
</dbReference>
<dbReference type="Gene3D" id="1.10.10.10">
    <property type="entry name" value="Winged helix-like DNA-binding domain superfamily/Winged helix DNA-binding domain"/>
    <property type="match status" value="1"/>
</dbReference>
<name>A0A7T1F3W3_ATRLM</name>
<dbReference type="PANTHER" id="PTHR44846:SF1">
    <property type="entry name" value="MANNOSYL-D-GLYCERATE TRANSPORT_METABOLISM SYSTEM REPRESSOR MNGR-RELATED"/>
    <property type="match status" value="1"/>
</dbReference>
<accession>A0A7T1F3W3</accession>
<dbReference type="InterPro" id="IPR000524">
    <property type="entry name" value="Tscrpt_reg_HTH_GntR"/>
</dbReference>
<dbReference type="Pfam" id="PF00392">
    <property type="entry name" value="GntR"/>
    <property type="match status" value="1"/>
</dbReference>
<proteinExistence type="predicted"/>
<dbReference type="InterPro" id="IPR011663">
    <property type="entry name" value="UTRA"/>
</dbReference>
<dbReference type="InterPro" id="IPR036390">
    <property type="entry name" value="WH_DNA-bd_sf"/>
</dbReference>
<dbReference type="PROSITE" id="PS50949">
    <property type="entry name" value="HTH_GNTR"/>
    <property type="match status" value="1"/>
</dbReference>
<keyword evidence="3" id="KW-0804">Transcription</keyword>
<keyword evidence="2" id="KW-0238">DNA-binding</keyword>
<dbReference type="InterPro" id="IPR050679">
    <property type="entry name" value="Bact_HTH_transcr_reg"/>
</dbReference>
<evidence type="ECO:0000256" key="3">
    <source>
        <dbReference type="ARBA" id="ARBA00023163"/>
    </source>
</evidence>
<feature type="domain" description="HTH gntR-type" evidence="4">
    <location>
        <begin position="11"/>
        <end position="79"/>
    </location>
</feature>
<keyword evidence="1" id="KW-0805">Transcription regulation</keyword>
<dbReference type="SMART" id="SM00345">
    <property type="entry name" value="HTH_GNTR"/>
    <property type="match status" value="1"/>
</dbReference>
<evidence type="ECO:0000313" key="5">
    <source>
        <dbReference type="EMBL" id="QPM69105.1"/>
    </source>
</evidence>
<dbReference type="InterPro" id="IPR028978">
    <property type="entry name" value="Chorismate_lyase_/UTRA_dom_sf"/>
</dbReference>
<evidence type="ECO:0000259" key="4">
    <source>
        <dbReference type="PROSITE" id="PS50949"/>
    </source>
</evidence>
<dbReference type="PRINTS" id="PR00035">
    <property type="entry name" value="HTHGNTR"/>
</dbReference>
<dbReference type="Proteomes" id="UP000594463">
    <property type="component" value="Chromosome"/>
</dbReference>
<dbReference type="SUPFAM" id="SSF64288">
    <property type="entry name" value="Chorismate lyase-like"/>
    <property type="match status" value="1"/>
</dbReference>
<reference evidence="5 6" key="1">
    <citation type="journal article" date="2021" name="Nat. Commun.">
        <title>Isolation of a member of the candidate phylum Atribacteria reveals a unique cell membrane structure.</title>
        <authorList>
            <person name="Taiki K."/>
            <person name="Nobu M.K."/>
            <person name="Kusada H."/>
            <person name="Meng X.-Y."/>
            <person name="Hosoki N."/>
            <person name="Uematsu K."/>
            <person name="Yoshioka H."/>
            <person name="Kamagata Y."/>
            <person name="Tamaki H."/>
        </authorList>
    </citation>
    <scope>NUCLEOTIDE SEQUENCE [LARGE SCALE GENOMIC DNA]</scope>
    <source>
        <strain evidence="5 6">RT761</strain>
    </source>
</reference>
<evidence type="ECO:0000313" key="6">
    <source>
        <dbReference type="Proteomes" id="UP000594463"/>
    </source>
</evidence>
<evidence type="ECO:0000256" key="2">
    <source>
        <dbReference type="ARBA" id="ARBA00023125"/>
    </source>
</evidence>
<sequence length="244" mass="28879">MKLILDENSPVPLYHQLSRIFRERIERQEWKEGEKIPTEIELCDEFALSRGTIAQALKELENEGLIYRKQGRGTFVKEKIITQDLSHFYSFAKDMKARGQNFYSKIIKMEKEKPTKSVQEKFSLDLSEVFTIERLRYADKIPVILEKIYLLPQFESIILNKEELEKGILYDVFFKELGVLVKKAKEEFEVIRMNLYESKLFQVEEGSPALLVRRVTFGEDEKPFEYRKSIVRADQCRYTVELKA</sequence>
<dbReference type="GO" id="GO:0003700">
    <property type="term" value="F:DNA-binding transcription factor activity"/>
    <property type="evidence" value="ECO:0007669"/>
    <property type="project" value="InterPro"/>
</dbReference>
<dbReference type="SMART" id="SM00866">
    <property type="entry name" value="UTRA"/>
    <property type="match status" value="1"/>
</dbReference>